<dbReference type="AlphaFoldDB" id="A0A2S4KLE4"/>
<keyword evidence="2" id="KW-1185">Reference proteome</keyword>
<proteinExistence type="predicted"/>
<accession>A0A2S4KLE4</accession>
<organism evidence="1 2">
    <name type="scientific">Tolypocladium paradoxum</name>
    <dbReference type="NCBI Taxonomy" id="94208"/>
    <lineage>
        <taxon>Eukaryota</taxon>
        <taxon>Fungi</taxon>
        <taxon>Dikarya</taxon>
        <taxon>Ascomycota</taxon>
        <taxon>Pezizomycotina</taxon>
        <taxon>Sordariomycetes</taxon>
        <taxon>Hypocreomycetidae</taxon>
        <taxon>Hypocreales</taxon>
        <taxon>Ophiocordycipitaceae</taxon>
        <taxon>Tolypocladium</taxon>
    </lineage>
</organism>
<protein>
    <submittedName>
        <fullName evidence="1">Uncharacterized protein</fullName>
    </submittedName>
</protein>
<evidence type="ECO:0000313" key="2">
    <source>
        <dbReference type="Proteomes" id="UP000237481"/>
    </source>
</evidence>
<sequence>MAHGDKESRPTRRARLLPVRPDLHPIGQFTIFRELADAASSVAYEGSITILLDDAPIHVETTSHQTILPLIENEKALTDWLAKNDPWAVGLQGPSHVGPLTKGDKVHVKALRTSCDHPMYPSSAALA</sequence>
<comment type="caution">
    <text evidence="1">The sequence shown here is derived from an EMBL/GenBank/DDBJ whole genome shotgun (WGS) entry which is preliminary data.</text>
</comment>
<evidence type="ECO:0000313" key="1">
    <source>
        <dbReference type="EMBL" id="POR30989.1"/>
    </source>
</evidence>
<dbReference type="Proteomes" id="UP000237481">
    <property type="component" value="Unassembled WGS sequence"/>
</dbReference>
<name>A0A2S4KLE4_9HYPO</name>
<gene>
    <name evidence="1" type="ORF">TPAR_08791</name>
</gene>
<dbReference type="EMBL" id="PKSG01001110">
    <property type="protein sequence ID" value="POR30989.1"/>
    <property type="molecule type" value="Genomic_DNA"/>
</dbReference>
<reference evidence="1 2" key="1">
    <citation type="submission" date="2018-01" db="EMBL/GenBank/DDBJ databases">
        <title>Harnessing the power of phylogenomics to disentangle the directionality and signatures of interkingdom host jumping in the parasitic fungal genus Tolypocladium.</title>
        <authorList>
            <person name="Quandt C.A."/>
            <person name="Patterson W."/>
            <person name="Spatafora J.W."/>
        </authorList>
    </citation>
    <scope>NUCLEOTIDE SEQUENCE [LARGE SCALE GENOMIC DNA]</scope>
    <source>
        <strain evidence="1 2">NRBC 100945</strain>
    </source>
</reference>